<evidence type="ECO:0000256" key="6">
    <source>
        <dbReference type="ARBA" id="ARBA00022449"/>
    </source>
</evidence>
<comment type="similarity">
    <text evidence="3">Belongs to the multi antimicrobial extrusion (MATE) (TC 2.A.66.1) family.</text>
</comment>
<comment type="function">
    <text evidence="1">Multidrug efflux pump.</text>
</comment>
<feature type="transmembrane region" description="Helical" evidence="13">
    <location>
        <begin position="243"/>
        <end position="263"/>
    </location>
</feature>
<accession>A0ABS6K9Q5</accession>
<evidence type="ECO:0000256" key="7">
    <source>
        <dbReference type="ARBA" id="ARBA00022475"/>
    </source>
</evidence>
<sequence length="456" mass="48619">MAVSVEKEAIFEHEPIPRAVAALSVPTIISSLVTVIYSMADTYFVGLLNAPVQTAAVTLAAPALLAFNAVNNLFGVGSSSMMSRSLGRKDIETVRLSSAFGFYGALICGILFSLLCTVFRPGLLGLLGAGVDTITATSAYLDWTVTIGAVPAILNVVMAYMIRSEGASVNASIGTMSGCLLNIALDPIFVLPWGFHMGAEGAGLATCISNCFALVYFLVYLMVKRGKSCVSISPRSFKLRRNVVFGVCTVGIPAAIQNLLNVIGSTVLNNLAAPFGASVLAAIGICSKINMVPMYLAMGLAQGVMPLISYNFASGNTKRMKAAMGFTMKIAECLLIVTAAVMFFASNPLVRFFIEDADTVAFGSLFLRGFCLAQPFLAIDFLCVSTFQAVGMGKESLIFAIMRKPVLEIPFMYLLNFLFPLYGLPFAQALTEVFMAALAGVVMIRFLRRLRAGRKG</sequence>
<name>A0ABS6K9Q5_9FIRM</name>
<feature type="transmembrane region" description="Helical" evidence="13">
    <location>
        <begin position="365"/>
        <end position="384"/>
    </location>
</feature>
<protein>
    <recommendedName>
        <fullName evidence="4">Probable multidrug resistance protein NorM</fullName>
    </recommendedName>
    <alternativeName>
        <fullName evidence="12">Multidrug-efflux transporter</fullName>
    </alternativeName>
</protein>
<keyword evidence="7" id="KW-1003">Cell membrane</keyword>
<keyword evidence="6" id="KW-0050">Antiport</keyword>
<evidence type="ECO:0000256" key="11">
    <source>
        <dbReference type="ARBA" id="ARBA00023136"/>
    </source>
</evidence>
<keyword evidence="5" id="KW-0813">Transport</keyword>
<evidence type="ECO:0000256" key="13">
    <source>
        <dbReference type="SAM" id="Phobius"/>
    </source>
</evidence>
<evidence type="ECO:0000313" key="14">
    <source>
        <dbReference type="EMBL" id="MBU9727259.1"/>
    </source>
</evidence>
<proteinExistence type="inferred from homology"/>
<evidence type="ECO:0000256" key="4">
    <source>
        <dbReference type="ARBA" id="ARBA00020268"/>
    </source>
</evidence>
<feature type="transmembrane region" description="Helical" evidence="13">
    <location>
        <begin position="140"/>
        <end position="161"/>
    </location>
</feature>
<reference evidence="14 15" key="1">
    <citation type="submission" date="2021-06" db="EMBL/GenBank/DDBJ databases">
        <title>Description of novel taxa of the family Lachnospiraceae.</title>
        <authorList>
            <person name="Chaplin A.V."/>
            <person name="Sokolova S.R."/>
            <person name="Pikina A.P."/>
            <person name="Korzhanova M."/>
            <person name="Belova V."/>
            <person name="Korostin D."/>
            <person name="Efimov B.A."/>
        </authorList>
    </citation>
    <scope>NUCLEOTIDE SEQUENCE [LARGE SCALE GENOMIC DNA]</scope>
    <source>
        <strain evidence="14 15">ASD4241</strain>
    </source>
</reference>
<feature type="transmembrane region" description="Helical" evidence="13">
    <location>
        <begin position="173"/>
        <end position="195"/>
    </location>
</feature>
<evidence type="ECO:0000256" key="5">
    <source>
        <dbReference type="ARBA" id="ARBA00022448"/>
    </source>
</evidence>
<dbReference type="PANTHER" id="PTHR43298:SF2">
    <property type="entry name" value="FMN_FAD EXPORTER YEEO-RELATED"/>
    <property type="match status" value="1"/>
</dbReference>
<evidence type="ECO:0000256" key="10">
    <source>
        <dbReference type="ARBA" id="ARBA00023065"/>
    </source>
</evidence>
<dbReference type="PANTHER" id="PTHR43298">
    <property type="entry name" value="MULTIDRUG RESISTANCE PROTEIN NORM-RELATED"/>
    <property type="match status" value="1"/>
</dbReference>
<dbReference type="PIRSF" id="PIRSF006603">
    <property type="entry name" value="DinF"/>
    <property type="match status" value="1"/>
</dbReference>
<gene>
    <name evidence="14" type="ORF">KTH90_14670</name>
</gene>
<evidence type="ECO:0000313" key="15">
    <source>
        <dbReference type="Proteomes" id="UP001314681"/>
    </source>
</evidence>
<dbReference type="Pfam" id="PF01554">
    <property type="entry name" value="MatE"/>
    <property type="match status" value="2"/>
</dbReference>
<evidence type="ECO:0000256" key="3">
    <source>
        <dbReference type="ARBA" id="ARBA00010199"/>
    </source>
</evidence>
<evidence type="ECO:0000256" key="8">
    <source>
        <dbReference type="ARBA" id="ARBA00022692"/>
    </source>
</evidence>
<evidence type="ECO:0000256" key="1">
    <source>
        <dbReference type="ARBA" id="ARBA00003408"/>
    </source>
</evidence>
<dbReference type="InterPro" id="IPR002528">
    <property type="entry name" value="MATE_fam"/>
</dbReference>
<dbReference type="EMBL" id="JAHQCX010000010">
    <property type="protein sequence ID" value="MBU9727259.1"/>
    <property type="molecule type" value="Genomic_DNA"/>
</dbReference>
<feature type="transmembrane region" description="Helical" evidence="13">
    <location>
        <begin position="201"/>
        <end position="223"/>
    </location>
</feature>
<feature type="transmembrane region" description="Helical" evidence="13">
    <location>
        <begin position="96"/>
        <end position="120"/>
    </location>
</feature>
<feature type="transmembrane region" description="Helical" evidence="13">
    <location>
        <begin position="52"/>
        <end position="75"/>
    </location>
</feature>
<feature type="transmembrane region" description="Helical" evidence="13">
    <location>
        <begin position="405"/>
        <end position="423"/>
    </location>
</feature>
<comment type="caution">
    <text evidence="14">The sequence shown here is derived from an EMBL/GenBank/DDBJ whole genome shotgun (WGS) entry which is preliminary data.</text>
</comment>
<keyword evidence="15" id="KW-1185">Reference proteome</keyword>
<dbReference type="Proteomes" id="UP001314681">
    <property type="component" value="Unassembled WGS sequence"/>
</dbReference>
<evidence type="ECO:0000256" key="2">
    <source>
        <dbReference type="ARBA" id="ARBA00004651"/>
    </source>
</evidence>
<dbReference type="NCBIfam" id="TIGR00797">
    <property type="entry name" value="matE"/>
    <property type="match status" value="1"/>
</dbReference>
<feature type="transmembrane region" description="Helical" evidence="13">
    <location>
        <begin position="20"/>
        <end position="40"/>
    </location>
</feature>
<comment type="subcellular location">
    <subcellularLocation>
        <location evidence="2">Cell membrane</location>
        <topology evidence="2">Multi-pass membrane protein</topology>
    </subcellularLocation>
</comment>
<evidence type="ECO:0000256" key="9">
    <source>
        <dbReference type="ARBA" id="ARBA00022989"/>
    </source>
</evidence>
<dbReference type="InterPro" id="IPR048279">
    <property type="entry name" value="MdtK-like"/>
</dbReference>
<dbReference type="InterPro" id="IPR050222">
    <property type="entry name" value="MATE_MdtK"/>
</dbReference>
<dbReference type="RefSeq" id="WP_158355681.1">
    <property type="nucleotide sequence ID" value="NZ_JAHQCX010000010.1"/>
</dbReference>
<keyword evidence="9 13" id="KW-1133">Transmembrane helix</keyword>
<keyword evidence="11 13" id="KW-0472">Membrane</keyword>
<feature type="transmembrane region" description="Helical" evidence="13">
    <location>
        <begin position="429"/>
        <end position="447"/>
    </location>
</feature>
<keyword evidence="10" id="KW-0406">Ion transport</keyword>
<feature type="transmembrane region" description="Helical" evidence="13">
    <location>
        <begin position="322"/>
        <end position="345"/>
    </location>
</feature>
<keyword evidence="8 13" id="KW-0812">Transmembrane</keyword>
<organism evidence="14 15">
    <name type="scientific">Diplocloster modestus</name>
    <dbReference type="NCBI Taxonomy" id="2850322"/>
    <lineage>
        <taxon>Bacteria</taxon>
        <taxon>Bacillati</taxon>
        <taxon>Bacillota</taxon>
        <taxon>Clostridia</taxon>
        <taxon>Lachnospirales</taxon>
        <taxon>Lachnospiraceae</taxon>
        <taxon>Diplocloster</taxon>
    </lineage>
</organism>
<evidence type="ECO:0000256" key="12">
    <source>
        <dbReference type="ARBA" id="ARBA00031636"/>
    </source>
</evidence>